<evidence type="ECO:0000313" key="3">
    <source>
        <dbReference type="Proteomes" id="UP001216907"/>
    </source>
</evidence>
<accession>A0ABT6FB66</accession>
<gene>
    <name evidence="2" type="ORF">PZE19_13715</name>
</gene>
<sequence length="42" mass="4420">MKNVMKFGQIDGVLLFPDDAVTRLGTLGIIGGGLLALLALMF</sequence>
<protein>
    <submittedName>
        <fullName evidence="2">Uncharacterized protein</fullName>
    </submittedName>
</protein>
<dbReference type="EMBL" id="JARRAG010000002">
    <property type="protein sequence ID" value="MDG3004838.1"/>
    <property type="molecule type" value="Genomic_DNA"/>
</dbReference>
<keyword evidence="1" id="KW-0472">Membrane</keyword>
<evidence type="ECO:0000256" key="1">
    <source>
        <dbReference type="SAM" id="Phobius"/>
    </source>
</evidence>
<name>A0ABT6FB66_9BACT</name>
<dbReference type="RefSeq" id="WP_277861190.1">
    <property type="nucleotide sequence ID" value="NZ_JARRAG010000002.1"/>
</dbReference>
<evidence type="ECO:0000313" key="2">
    <source>
        <dbReference type="EMBL" id="MDG3004838.1"/>
    </source>
</evidence>
<proteinExistence type="predicted"/>
<comment type="caution">
    <text evidence="2">The sequence shown here is derived from an EMBL/GenBank/DDBJ whole genome shotgun (WGS) entry which is preliminary data.</text>
</comment>
<reference evidence="2 3" key="1">
    <citation type="submission" date="2023-03" db="EMBL/GenBank/DDBJ databases">
        <title>Paludisphaera mucosa sp. nov. a novel planctomycete from northern fen.</title>
        <authorList>
            <person name="Ivanova A."/>
        </authorList>
    </citation>
    <scope>NUCLEOTIDE SEQUENCE [LARGE SCALE GENOMIC DNA]</scope>
    <source>
        <strain evidence="2 3">Pla2</strain>
    </source>
</reference>
<organism evidence="2 3">
    <name type="scientific">Paludisphaera mucosa</name>
    <dbReference type="NCBI Taxonomy" id="3030827"/>
    <lineage>
        <taxon>Bacteria</taxon>
        <taxon>Pseudomonadati</taxon>
        <taxon>Planctomycetota</taxon>
        <taxon>Planctomycetia</taxon>
        <taxon>Isosphaerales</taxon>
        <taxon>Isosphaeraceae</taxon>
        <taxon>Paludisphaera</taxon>
    </lineage>
</organism>
<feature type="transmembrane region" description="Helical" evidence="1">
    <location>
        <begin position="20"/>
        <end position="40"/>
    </location>
</feature>
<dbReference type="Proteomes" id="UP001216907">
    <property type="component" value="Unassembled WGS sequence"/>
</dbReference>
<keyword evidence="1" id="KW-1133">Transmembrane helix</keyword>
<keyword evidence="3" id="KW-1185">Reference proteome</keyword>
<keyword evidence="1" id="KW-0812">Transmembrane</keyword>